<dbReference type="AlphaFoldDB" id="A0A5M9K9V5"/>
<protein>
    <submittedName>
        <fullName evidence="1">Uncharacterized protein</fullName>
    </submittedName>
</protein>
<evidence type="ECO:0000313" key="1">
    <source>
        <dbReference type="EMBL" id="KAA8576882.1"/>
    </source>
</evidence>
<organism evidence="1 2">
    <name type="scientific">Monilinia fructicola</name>
    <name type="common">Brown rot fungus</name>
    <name type="synonym">Ciboria fructicola</name>
    <dbReference type="NCBI Taxonomy" id="38448"/>
    <lineage>
        <taxon>Eukaryota</taxon>
        <taxon>Fungi</taxon>
        <taxon>Dikarya</taxon>
        <taxon>Ascomycota</taxon>
        <taxon>Pezizomycotina</taxon>
        <taxon>Leotiomycetes</taxon>
        <taxon>Helotiales</taxon>
        <taxon>Sclerotiniaceae</taxon>
        <taxon>Monilinia</taxon>
    </lineage>
</organism>
<evidence type="ECO:0000313" key="2">
    <source>
        <dbReference type="Proteomes" id="UP000322873"/>
    </source>
</evidence>
<dbReference type="EMBL" id="VICG01000001">
    <property type="protein sequence ID" value="KAA8576882.1"/>
    <property type="molecule type" value="Genomic_DNA"/>
</dbReference>
<gene>
    <name evidence="1" type="ORF">EYC84_006922</name>
</gene>
<keyword evidence="2" id="KW-1185">Reference proteome</keyword>
<dbReference type="Proteomes" id="UP000322873">
    <property type="component" value="Unassembled WGS sequence"/>
</dbReference>
<comment type="caution">
    <text evidence="1">The sequence shown here is derived from an EMBL/GenBank/DDBJ whole genome shotgun (WGS) entry which is preliminary data.</text>
</comment>
<proteinExistence type="predicted"/>
<name>A0A5M9K9V5_MONFR</name>
<sequence length="75" mass="8730">MECHCSRKSYHRVHLGTFRCCATSGEVLLLKISGMNSNLSHPRCQFIHALRLDKTLTWDQEHRQGLPLRRLTVIE</sequence>
<reference evidence="1 2" key="1">
    <citation type="submission" date="2019-06" db="EMBL/GenBank/DDBJ databases">
        <title>Genome Sequence of the Brown Rot Fungal Pathogen Monilinia fructicola.</title>
        <authorList>
            <person name="De Miccolis Angelini R.M."/>
            <person name="Landi L."/>
            <person name="Abate D."/>
            <person name="Pollastro S."/>
            <person name="Romanazzi G."/>
            <person name="Faretra F."/>
        </authorList>
    </citation>
    <scope>NUCLEOTIDE SEQUENCE [LARGE SCALE GENOMIC DNA]</scope>
    <source>
        <strain evidence="1 2">Mfrc123</strain>
    </source>
</reference>
<accession>A0A5M9K9V5</accession>